<dbReference type="PANTHER" id="PTHR42837">
    <property type="entry name" value="REGULATOR OF SIGMA-E PROTEASE RSEP"/>
    <property type="match status" value="1"/>
</dbReference>
<dbReference type="PANTHER" id="PTHR42837:SF2">
    <property type="entry name" value="MEMBRANE METALLOPROTEASE ARASP2, CHLOROPLASTIC-RELATED"/>
    <property type="match status" value="1"/>
</dbReference>
<keyword evidence="7 11" id="KW-0862">Zinc</keyword>
<keyword evidence="14" id="KW-1185">Reference proteome</keyword>
<dbReference type="InterPro" id="IPR036034">
    <property type="entry name" value="PDZ_sf"/>
</dbReference>
<dbReference type="SUPFAM" id="SSF50156">
    <property type="entry name" value="PDZ domain-like"/>
    <property type="match status" value="2"/>
</dbReference>
<gene>
    <name evidence="13" type="ORF">EV696_102214</name>
</gene>
<dbReference type="EMBL" id="SNYM01000002">
    <property type="protein sequence ID" value="TDQ50532.1"/>
    <property type="molecule type" value="Genomic_DNA"/>
</dbReference>
<name>A0A4R6UTQ4_9GAMM</name>
<keyword evidence="10 11" id="KW-0472">Membrane</keyword>
<dbReference type="PROSITE" id="PS50106">
    <property type="entry name" value="PDZ"/>
    <property type="match status" value="1"/>
</dbReference>
<dbReference type="InterPro" id="IPR041489">
    <property type="entry name" value="PDZ_6"/>
</dbReference>
<feature type="transmembrane region" description="Helical" evidence="11">
    <location>
        <begin position="6"/>
        <end position="24"/>
    </location>
</feature>
<dbReference type="RefSeq" id="WP_133587772.1">
    <property type="nucleotide sequence ID" value="NZ_CP037953.1"/>
</dbReference>
<organism evidence="13 14">
    <name type="scientific">Permianibacter aggregans</name>
    <dbReference type="NCBI Taxonomy" id="1510150"/>
    <lineage>
        <taxon>Bacteria</taxon>
        <taxon>Pseudomonadati</taxon>
        <taxon>Pseudomonadota</taxon>
        <taxon>Gammaproteobacteria</taxon>
        <taxon>Pseudomonadales</taxon>
        <taxon>Pseudomonadaceae</taxon>
        <taxon>Permianibacter</taxon>
    </lineage>
</organism>
<keyword evidence="6 11" id="KW-0378">Hydrolase</keyword>
<keyword evidence="5 11" id="KW-0812">Transmembrane</keyword>
<dbReference type="CDD" id="cd06163">
    <property type="entry name" value="S2P-M50_PDZ_RseP-like"/>
    <property type="match status" value="2"/>
</dbReference>
<evidence type="ECO:0000256" key="2">
    <source>
        <dbReference type="ARBA" id="ARBA00004141"/>
    </source>
</evidence>
<evidence type="ECO:0000256" key="6">
    <source>
        <dbReference type="ARBA" id="ARBA00022801"/>
    </source>
</evidence>
<feature type="domain" description="PDZ" evidence="12">
    <location>
        <begin position="179"/>
        <end position="289"/>
    </location>
</feature>
<dbReference type="Pfam" id="PF17820">
    <property type="entry name" value="PDZ_6"/>
    <property type="match status" value="1"/>
</dbReference>
<dbReference type="InterPro" id="IPR008915">
    <property type="entry name" value="Peptidase_M50"/>
</dbReference>
<keyword evidence="9 11" id="KW-0482">Metalloprotease</keyword>
<evidence type="ECO:0000313" key="14">
    <source>
        <dbReference type="Proteomes" id="UP000295375"/>
    </source>
</evidence>
<dbReference type="InterPro" id="IPR004387">
    <property type="entry name" value="Pept_M50_Zn"/>
</dbReference>
<evidence type="ECO:0000256" key="1">
    <source>
        <dbReference type="ARBA" id="ARBA00001947"/>
    </source>
</evidence>
<evidence type="ECO:0000256" key="8">
    <source>
        <dbReference type="ARBA" id="ARBA00022989"/>
    </source>
</evidence>
<proteinExistence type="inferred from homology"/>
<sequence>MITGLWNLFFLILTIGILVTVHEWGHFWVARRLGVKVEVFSIGFGRALWKRVGRDGVEYRIAWIPLGGYVRMLDERESETPIADPTGAFNRQSVWVRTAVIIAGPLANFLFAVLAFAIMYWVGIQDLRAVLGPVPVGSPAAEAGLQSGMEITKVDGESVSGWQHLNMALVRHIGDDEPLTITAKTDDGEQRFRLPPFGLELEGHDADLLRQLGLNVKRLEIPARIAVVAEQSPAEKAGLQIGDLITTVDGEPVDWFGLVEKIQAKPDETVTLAVRRNDQTMELNLVVGHQTEGSRRQGYLGISPQPVMPDPNDRVRMQLPFWDGFVAGIDKTIDTTSLIVDGLVKLVTGAISVKTLSGPVSIAQGAGTTAAVGVGQFFWFLGLISVNLGLINLLPIPVLDGGHLMYNVVEILRGKPLSERVQEWGLRIGMSLVGALMLIALFNDFARL</sequence>
<dbReference type="EC" id="3.4.24.-" evidence="11"/>
<dbReference type="GO" id="GO:0004222">
    <property type="term" value="F:metalloendopeptidase activity"/>
    <property type="evidence" value="ECO:0007669"/>
    <property type="project" value="InterPro"/>
</dbReference>
<comment type="caution">
    <text evidence="13">The sequence shown here is derived from an EMBL/GenBank/DDBJ whole genome shotgun (WGS) entry which is preliminary data.</text>
</comment>
<dbReference type="Gene3D" id="2.30.42.10">
    <property type="match status" value="2"/>
</dbReference>
<dbReference type="CDD" id="cd23081">
    <property type="entry name" value="cpPDZ_EcRseP-like"/>
    <property type="match status" value="1"/>
</dbReference>
<evidence type="ECO:0000256" key="9">
    <source>
        <dbReference type="ARBA" id="ARBA00023049"/>
    </source>
</evidence>
<dbReference type="GO" id="GO:0006508">
    <property type="term" value="P:proteolysis"/>
    <property type="evidence" value="ECO:0007669"/>
    <property type="project" value="UniProtKB-KW"/>
</dbReference>
<protein>
    <recommendedName>
        <fullName evidence="11">Zinc metalloprotease</fullName>
        <ecNumber evidence="11">3.4.24.-</ecNumber>
    </recommendedName>
</protein>
<evidence type="ECO:0000256" key="7">
    <source>
        <dbReference type="ARBA" id="ARBA00022833"/>
    </source>
</evidence>
<keyword evidence="11" id="KW-0479">Metal-binding</keyword>
<dbReference type="Pfam" id="PF02163">
    <property type="entry name" value="Peptidase_M50"/>
    <property type="match status" value="1"/>
</dbReference>
<evidence type="ECO:0000256" key="5">
    <source>
        <dbReference type="ARBA" id="ARBA00022692"/>
    </source>
</evidence>
<feature type="transmembrane region" description="Helical" evidence="11">
    <location>
        <begin position="377"/>
        <end position="396"/>
    </location>
</feature>
<reference evidence="13 14" key="1">
    <citation type="submission" date="2019-03" db="EMBL/GenBank/DDBJ databases">
        <title>Genomic Encyclopedia of Type Strains, Phase IV (KMG-IV): sequencing the most valuable type-strain genomes for metagenomic binning, comparative biology and taxonomic classification.</title>
        <authorList>
            <person name="Goeker M."/>
        </authorList>
    </citation>
    <scope>NUCLEOTIDE SEQUENCE [LARGE SCALE GENOMIC DNA]</scope>
    <source>
        <strain evidence="13 14">DSM 103792</strain>
    </source>
</reference>
<evidence type="ECO:0000256" key="11">
    <source>
        <dbReference type="RuleBase" id="RU362031"/>
    </source>
</evidence>
<evidence type="ECO:0000256" key="3">
    <source>
        <dbReference type="ARBA" id="ARBA00007931"/>
    </source>
</evidence>
<keyword evidence="8 11" id="KW-1133">Transmembrane helix</keyword>
<feature type="transmembrane region" description="Helical" evidence="11">
    <location>
        <begin position="99"/>
        <end position="122"/>
    </location>
</feature>
<evidence type="ECO:0000256" key="10">
    <source>
        <dbReference type="ARBA" id="ARBA00023136"/>
    </source>
</evidence>
<evidence type="ECO:0000259" key="12">
    <source>
        <dbReference type="PROSITE" id="PS50106"/>
    </source>
</evidence>
<dbReference type="SMART" id="SM00228">
    <property type="entry name" value="PDZ"/>
    <property type="match status" value="2"/>
</dbReference>
<dbReference type="NCBIfam" id="TIGR00054">
    <property type="entry name" value="RIP metalloprotease RseP"/>
    <property type="match status" value="1"/>
</dbReference>
<dbReference type="AlphaFoldDB" id="A0A4R6UTQ4"/>
<dbReference type="GO" id="GO:0016020">
    <property type="term" value="C:membrane"/>
    <property type="evidence" value="ECO:0007669"/>
    <property type="project" value="UniProtKB-SubCell"/>
</dbReference>
<evidence type="ECO:0000256" key="4">
    <source>
        <dbReference type="ARBA" id="ARBA00022670"/>
    </source>
</evidence>
<feature type="transmembrane region" description="Helical" evidence="11">
    <location>
        <begin position="424"/>
        <end position="442"/>
    </location>
</feature>
<comment type="cofactor">
    <cofactor evidence="1 11">
        <name>Zn(2+)</name>
        <dbReference type="ChEBI" id="CHEBI:29105"/>
    </cofactor>
</comment>
<keyword evidence="4 13" id="KW-0645">Protease</keyword>
<evidence type="ECO:0000313" key="13">
    <source>
        <dbReference type="EMBL" id="TDQ50532.1"/>
    </source>
</evidence>
<dbReference type="OrthoDB" id="9782003at2"/>
<accession>A0A4R6UTQ4</accession>
<comment type="similarity">
    <text evidence="3 11">Belongs to the peptidase M50B family.</text>
</comment>
<dbReference type="GO" id="GO:0046872">
    <property type="term" value="F:metal ion binding"/>
    <property type="evidence" value="ECO:0007669"/>
    <property type="project" value="UniProtKB-KW"/>
</dbReference>
<dbReference type="InterPro" id="IPR001478">
    <property type="entry name" value="PDZ"/>
</dbReference>
<comment type="subcellular location">
    <subcellularLocation>
        <location evidence="2">Membrane</location>
        <topology evidence="2">Multi-pass membrane protein</topology>
    </subcellularLocation>
</comment>
<dbReference type="Proteomes" id="UP000295375">
    <property type="component" value="Unassembled WGS sequence"/>
</dbReference>